<reference evidence="1 2" key="1">
    <citation type="submission" date="2016-11" db="EMBL/GenBank/DDBJ databases">
        <authorList>
            <person name="Jaros S."/>
            <person name="Januszkiewicz K."/>
            <person name="Wedrychowicz H."/>
        </authorList>
    </citation>
    <scope>NUCLEOTIDE SEQUENCE [LARGE SCALE GENOMIC DNA]</scope>
    <source>
        <strain evidence="1 2">GAS138</strain>
    </source>
</reference>
<dbReference type="InterPro" id="IPR006311">
    <property type="entry name" value="TAT_signal"/>
</dbReference>
<accession>A0A1M5QM04</accession>
<gene>
    <name evidence="1" type="ORF">SAMN05443248_3863</name>
</gene>
<name>A0A1M5QM04_9BRAD</name>
<dbReference type="Proteomes" id="UP000189796">
    <property type="component" value="Chromosome I"/>
</dbReference>
<evidence type="ECO:0000313" key="1">
    <source>
        <dbReference type="EMBL" id="SHH14809.1"/>
    </source>
</evidence>
<sequence length="88" mass="9415">MGEVIKSEEFSRRKALSLLGLVAAFNLAASFTVPIVSEAEAQTAVWSAVTSDTKDAPSGARSDVAERSALDRAVLEIPDVESHGQIRW</sequence>
<dbReference type="RefSeq" id="WP_079602782.1">
    <property type="nucleotide sequence ID" value="NZ_LT670817.1"/>
</dbReference>
<dbReference type="EMBL" id="LT670817">
    <property type="protein sequence ID" value="SHH14809.1"/>
    <property type="molecule type" value="Genomic_DNA"/>
</dbReference>
<proteinExistence type="predicted"/>
<protein>
    <submittedName>
        <fullName evidence="1">Uncharacterized protein</fullName>
    </submittedName>
</protein>
<dbReference type="AlphaFoldDB" id="A0A1M5QM04"/>
<organism evidence="1 2">
    <name type="scientific">Bradyrhizobium erythrophlei</name>
    <dbReference type="NCBI Taxonomy" id="1437360"/>
    <lineage>
        <taxon>Bacteria</taxon>
        <taxon>Pseudomonadati</taxon>
        <taxon>Pseudomonadota</taxon>
        <taxon>Alphaproteobacteria</taxon>
        <taxon>Hyphomicrobiales</taxon>
        <taxon>Nitrobacteraceae</taxon>
        <taxon>Bradyrhizobium</taxon>
    </lineage>
</organism>
<dbReference type="PROSITE" id="PS51318">
    <property type="entry name" value="TAT"/>
    <property type="match status" value="1"/>
</dbReference>
<evidence type="ECO:0000313" key="2">
    <source>
        <dbReference type="Proteomes" id="UP000189796"/>
    </source>
</evidence>